<dbReference type="RefSeq" id="WP_251878886.1">
    <property type="nucleotide sequence ID" value="NZ_CP082275.1"/>
</dbReference>
<evidence type="ECO:0008006" key="3">
    <source>
        <dbReference type="Google" id="ProtNLM"/>
    </source>
</evidence>
<reference evidence="1" key="1">
    <citation type="submission" date="2021-08" db="EMBL/GenBank/DDBJ databases">
        <authorList>
            <person name="Sakaguchi M."/>
            <person name="Kikuchi T."/>
            <person name="Urbanczyk H."/>
        </authorList>
    </citation>
    <scope>NUCLEOTIDE SEQUENCE</scope>
    <source>
        <strain evidence="1">020920N</strain>
    </source>
</reference>
<gene>
    <name evidence="1" type="ORF">K6Q96_06705</name>
</gene>
<accession>A0ABY4WXF1</accession>
<sequence>MRNYTPSQLEINAMRQELAANGFTSFMRKMKECTNKPTIDIIKVISAETGVKRDDIRSWKHQGVCNGACANVLCGLAEESGFYFGKHMLVPTKAVCEQWLEHERHNFSGK</sequence>
<protein>
    <recommendedName>
        <fullName evidence="3">XRE family transcriptional regulator</fullName>
    </recommendedName>
</protein>
<name>A0ABY4WXF1_9GAMM</name>
<evidence type="ECO:0000313" key="2">
    <source>
        <dbReference type="Proteomes" id="UP001056255"/>
    </source>
</evidence>
<dbReference type="Proteomes" id="UP001056255">
    <property type="component" value="Chromosome I"/>
</dbReference>
<dbReference type="EMBL" id="CP082275">
    <property type="protein sequence ID" value="USH03678.1"/>
    <property type="molecule type" value="Genomic_DNA"/>
</dbReference>
<proteinExistence type="predicted"/>
<organism evidence="1 2">
    <name type="scientific">Grimontia kaedaensis</name>
    <dbReference type="NCBI Taxonomy" id="2872157"/>
    <lineage>
        <taxon>Bacteria</taxon>
        <taxon>Pseudomonadati</taxon>
        <taxon>Pseudomonadota</taxon>
        <taxon>Gammaproteobacteria</taxon>
        <taxon>Vibrionales</taxon>
        <taxon>Vibrionaceae</taxon>
        <taxon>Grimontia</taxon>
    </lineage>
</organism>
<keyword evidence="2" id="KW-1185">Reference proteome</keyword>
<evidence type="ECO:0000313" key="1">
    <source>
        <dbReference type="EMBL" id="USH03678.1"/>
    </source>
</evidence>